<dbReference type="InterPro" id="IPR010982">
    <property type="entry name" value="Lambda_DNA-bd_dom_sf"/>
</dbReference>
<proteinExistence type="predicted"/>
<dbReference type="InterPro" id="IPR001387">
    <property type="entry name" value="Cro/C1-type_HTH"/>
</dbReference>
<evidence type="ECO:0000313" key="3">
    <source>
        <dbReference type="Proteomes" id="UP000295030"/>
    </source>
</evidence>
<dbReference type="OrthoDB" id="7984422at2"/>
<organism evidence="2 3">
    <name type="scientific">Ancylobacter aquaticus</name>
    <dbReference type="NCBI Taxonomy" id="100"/>
    <lineage>
        <taxon>Bacteria</taxon>
        <taxon>Pseudomonadati</taxon>
        <taxon>Pseudomonadota</taxon>
        <taxon>Alphaproteobacteria</taxon>
        <taxon>Hyphomicrobiales</taxon>
        <taxon>Xanthobacteraceae</taxon>
        <taxon>Ancylobacter</taxon>
    </lineage>
</organism>
<accession>A0A4R1I234</accession>
<dbReference type="EMBL" id="SMFY01000002">
    <property type="protein sequence ID" value="TCK28001.1"/>
    <property type="molecule type" value="Genomic_DNA"/>
</dbReference>
<dbReference type="AlphaFoldDB" id="A0A4R1I234"/>
<dbReference type="Pfam" id="PF01381">
    <property type="entry name" value="HTH_3"/>
    <property type="match status" value="1"/>
</dbReference>
<sequence>MLKSRVQERLNALNVSQWEAAQRAGLHRNFVYDLLEGRKQKPQQKTLQALARSLQCSVEYLTGASDEIGSPPAANSADADAGVPVAGVIEDGAWRRPSTTSKGRVLIQPDARYRGRQVAYVYRGEPADGLEDGMFVLAVDMQDYEQQVGTPPVNNPVVVELHRKSLNEVQTVIRPWSPGLEAAQGSAGVQARVVGVVAATFRLY</sequence>
<keyword evidence="3" id="KW-1185">Reference proteome</keyword>
<name>A0A4R1I234_ANCAQ</name>
<comment type="caution">
    <text evidence="2">The sequence shown here is derived from an EMBL/GenBank/DDBJ whole genome shotgun (WGS) entry which is preliminary data.</text>
</comment>
<gene>
    <name evidence="2" type="ORF">EV667_1997</name>
</gene>
<dbReference type="PROSITE" id="PS50943">
    <property type="entry name" value="HTH_CROC1"/>
    <property type="match status" value="1"/>
</dbReference>
<dbReference type="Proteomes" id="UP000295030">
    <property type="component" value="Unassembled WGS sequence"/>
</dbReference>
<evidence type="ECO:0000259" key="1">
    <source>
        <dbReference type="PROSITE" id="PS50943"/>
    </source>
</evidence>
<dbReference type="SMART" id="SM00530">
    <property type="entry name" value="HTH_XRE"/>
    <property type="match status" value="1"/>
</dbReference>
<protein>
    <submittedName>
        <fullName evidence="2">Helix-turn-helix protein</fullName>
    </submittedName>
</protein>
<evidence type="ECO:0000313" key="2">
    <source>
        <dbReference type="EMBL" id="TCK28001.1"/>
    </source>
</evidence>
<dbReference type="RefSeq" id="WP_131835199.1">
    <property type="nucleotide sequence ID" value="NZ_SMFY01000002.1"/>
</dbReference>
<dbReference type="GO" id="GO:0003677">
    <property type="term" value="F:DNA binding"/>
    <property type="evidence" value="ECO:0007669"/>
    <property type="project" value="InterPro"/>
</dbReference>
<feature type="domain" description="HTH cro/C1-type" evidence="1">
    <location>
        <begin position="6"/>
        <end position="61"/>
    </location>
</feature>
<dbReference type="SUPFAM" id="SSF47413">
    <property type="entry name" value="lambda repressor-like DNA-binding domains"/>
    <property type="match status" value="1"/>
</dbReference>
<reference evidence="2 3" key="1">
    <citation type="submission" date="2019-03" db="EMBL/GenBank/DDBJ databases">
        <title>Genomic Encyclopedia of Type Strains, Phase IV (KMG-IV): sequencing the most valuable type-strain genomes for metagenomic binning, comparative biology and taxonomic classification.</title>
        <authorList>
            <person name="Goeker M."/>
        </authorList>
    </citation>
    <scope>NUCLEOTIDE SEQUENCE [LARGE SCALE GENOMIC DNA]</scope>
    <source>
        <strain evidence="2 3">DSM 101</strain>
    </source>
</reference>
<dbReference type="Gene3D" id="1.10.260.40">
    <property type="entry name" value="lambda repressor-like DNA-binding domains"/>
    <property type="match status" value="1"/>
</dbReference>